<proteinExistence type="predicted"/>
<evidence type="ECO:0000313" key="1">
    <source>
        <dbReference type="EMBL" id="QEH35703.1"/>
    </source>
</evidence>
<dbReference type="AlphaFoldDB" id="A0A5B9W574"/>
<dbReference type="KEGG" id="agv:OJF2_42600"/>
<sequence>MSRRGMGIGVLLIGAFVPTPLATAQTDEAALGRDLAAAAEAPCWQPVYAEGRRGLPGVMGGPAIVRERCEAPATLRAARELARRHGEEAAPYWARRAGEMSTPPERGLALATLVALADRPGPADRLAGLLFDERMSGNVGVAFSLIVDLHGPSARPLLERLVAEACRRRRANPERPPSLQSFLVLSRAAELLGAVGDEGTRDFLRGLLARGGKADPCALPLRLALDAIDARLSQPEAERAAWGRDAIEFVKARWFHSGSISAEIDACRGAGWLAGRGVRLGVPFLRFPLSGRASADLAVAVAGSQREAALIPDLARVAERQRGGYTSSMAVAALGQVGTREAMDALLAMVRPDFPMRIAGPLSVLARDGDATTLRALVRLATDRSFDAADRADIAAARDYLAARLAGRPAASPMGDGPQFPPR</sequence>
<dbReference type="EMBL" id="CP042997">
    <property type="protein sequence ID" value="QEH35703.1"/>
    <property type="molecule type" value="Genomic_DNA"/>
</dbReference>
<accession>A0A5B9W574</accession>
<dbReference type="RefSeq" id="WP_148595471.1">
    <property type="nucleotide sequence ID" value="NZ_CP042997.1"/>
</dbReference>
<evidence type="ECO:0000313" key="2">
    <source>
        <dbReference type="Proteomes" id="UP000324233"/>
    </source>
</evidence>
<gene>
    <name evidence="1" type="ORF">OJF2_42600</name>
</gene>
<reference evidence="1 2" key="1">
    <citation type="submission" date="2019-08" db="EMBL/GenBank/DDBJ databases">
        <title>Deep-cultivation of Planctomycetes and their phenomic and genomic characterization uncovers novel biology.</title>
        <authorList>
            <person name="Wiegand S."/>
            <person name="Jogler M."/>
            <person name="Boedeker C."/>
            <person name="Pinto D."/>
            <person name="Vollmers J."/>
            <person name="Rivas-Marin E."/>
            <person name="Kohn T."/>
            <person name="Peeters S.H."/>
            <person name="Heuer A."/>
            <person name="Rast P."/>
            <person name="Oberbeckmann S."/>
            <person name="Bunk B."/>
            <person name="Jeske O."/>
            <person name="Meyerdierks A."/>
            <person name="Storesund J.E."/>
            <person name="Kallscheuer N."/>
            <person name="Luecker S."/>
            <person name="Lage O.M."/>
            <person name="Pohl T."/>
            <person name="Merkel B.J."/>
            <person name="Hornburger P."/>
            <person name="Mueller R.-W."/>
            <person name="Bruemmer F."/>
            <person name="Labrenz M."/>
            <person name="Spormann A.M."/>
            <person name="Op den Camp H."/>
            <person name="Overmann J."/>
            <person name="Amann R."/>
            <person name="Jetten M.S.M."/>
            <person name="Mascher T."/>
            <person name="Medema M.H."/>
            <person name="Devos D.P."/>
            <person name="Kaster A.-K."/>
            <person name="Ovreas L."/>
            <person name="Rohde M."/>
            <person name="Galperin M.Y."/>
            <person name="Jogler C."/>
        </authorList>
    </citation>
    <scope>NUCLEOTIDE SEQUENCE [LARGE SCALE GENOMIC DNA]</scope>
    <source>
        <strain evidence="1 2">OJF2</strain>
    </source>
</reference>
<name>A0A5B9W574_9BACT</name>
<keyword evidence="2" id="KW-1185">Reference proteome</keyword>
<organism evidence="1 2">
    <name type="scientific">Aquisphaera giovannonii</name>
    <dbReference type="NCBI Taxonomy" id="406548"/>
    <lineage>
        <taxon>Bacteria</taxon>
        <taxon>Pseudomonadati</taxon>
        <taxon>Planctomycetota</taxon>
        <taxon>Planctomycetia</taxon>
        <taxon>Isosphaerales</taxon>
        <taxon>Isosphaeraceae</taxon>
        <taxon>Aquisphaera</taxon>
    </lineage>
</organism>
<protein>
    <recommendedName>
        <fullName evidence="3">HEAT repeat protein</fullName>
    </recommendedName>
</protein>
<dbReference type="Proteomes" id="UP000324233">
    <property type="component" value="Chromosome"/>
</dbReference>
<evidence type="ECO:0008006" key="3">
    <source>
        <dbReference type="Google" id="ProtNLM"/>
    </source>
</evidence>